<gene>
    <name evidence="2" type="ORF">CTRG_00864</name>
</gene>
<dbReference type="KEGG" id="ctp:CTRG_00864"/>
<keyword evidence="3" id="KW-1185">Reference proteome</keyword>
<proteinExistence type="predicted"/>
<dbReference type="Proteomes" id="UP000002037">
    <property type="component" value="Unassembled WGS sequence"/>
</dbReference>
<dbReference type="EMBL" id="GG692395">
    <property type="protein sequence ID" value="EER36125.1"/>
    <property type="molecule type" value="Genomic_DNA"/>
</dbReference>
<dbReference type="VEuPathDB" id="FungiDB:CTRG_00864"/>
<name>C5M475_CANTT</name>
<feature type="compositionally biased region" description="Basic and acidic residues" evidence="1">
    <location>
        <begin position="269"/>
        <end position="282"/>
    </location>
</feature>
<accession>C5M475</accession>
<feature type="region of interest" description="Disordered" evidence="1">
    <location>
        <begin position="1"/>
        <end position="123"/>
    </location>
</feature>
<feature type="region of interest" description="Disordered" evidence="1">
    <location>
        <begin position="269"/>
        <end position="289"/>
    </location>
</feature>
<feature type="compositionally biased region" description="Polar residues" evidence="1">
    <location>
        <begin position="89"/>
        <end position="99"/>
    </location>
</feature>
<dbReference type="HOGENOM" id="CLU_891369_0_0_1"/>
<organism evidence="2 3">
    <name type="scientific">Candida tropicalis (strain ATCC MYA-3404 / T1)</name>
    <name type="common">Yeast</name>
    <dbReference type="NCBI Taxonomy" id="294747"/>
    <lineage>
        <taxon>Eukaryota</taxon>
        <taxon>Fungi</taxon>
        <taxon>Dikarya</taxon>
        <taxon>Ascomycota</taxon>
        <taxon>Saccharomycotina</taxon>
        <taxon>Pichiomycetes</taxon>
        <taxon>Debaryomycetaceae</taxon>
        <taxon>Candida/Lodderomyces clade</taxon>
        <taxon>Candida</taxon>
    </lineage>
</organism>
<dbReference type="RefSeq" id="XP_002546083.1">
    <property type="nucleotide sequence ID" value="XM_002546037.1"/>
</dbReference>
<evidence type="ECO:0000256" key="1">
    <source>
        <dbReference type="SAM" id="MobiDB-lite"/>
    </source>
</evidence>
<protein>
    <submittedName>
        <fullName evidence="2">Uncharacterized protein</fullName>
    </submittedName>
</protein>
<sequence>MPKTNQELNESIEDSLDDQGIQVEDCFYIPSKKKSKVSKKPVLSTHDLSTDYSEESDASDSPKQTKAQLVLAKSTHDLSTDYSDESEAPDSQKQSNPQIASADMPTPSVSTQQHQQEEPPSVEAPRTCLHQIIEFLNSISVEFEITDNKLNIVHEDFSIMQECLEYINRFISIKKVTTDTNSSGNKTTYYLRYQCNDNDPCLIKISKIFINQEYTFCINLYINELHDHYLGIAANDTKNRKLHEKLILVRTITYDQIECLHKGKTDTDSYSKKLQRQRERNRAKTRANKTTSQLKLELLDSLKYLVHRLENEDGDKYKSLIDSTYVYIKALESSCGFDTETV</sequence>
<dbReference type="GeneID" id="8296652"/>
<evidence type="ECO:0000313" key="2">
    <source>
        <dbReference type="EMBL" id="EER36125.1"/>
    </source>
</evidence>
<evidence type="ECO:0000313" key="3">
    <source>
        <dbReference type="Proteomes" id="UP000002037"/>
    </source>
</evidence>
<reference evidence="2 3" key="1">
    <citation type="journal article" date="2009" name="Nature">
        <title>Evolution of pathogenicity and sexual reproduction in eight Candida genomes.</title>
        <authorList>
            <person name="Butler G."/>
            <person name="Rasmussen M.D."/>
            <person name="Lin M.F."/>
            <person name="Santos M.A."/>
            <person name="Sakthikumar S."/>
            <person name="Munro C.A."/>
            <person name="Rheinbay E."/>
            <person name="Grabherr M."/>
            <person name="Forche A."/>
            <person name="Reedy J.L."/>
            <person name="Agrafioti I."/>
            <person name="Arnaud M.B."/>
            <person name="Bates S."/>
            <person name="Brown A.J."/>
            <person name="Brunke S."/>
            <person name="Costanzo M.C."/>
            <person name="Fitzpatrick D.A."/>
            <person name="de Groot P.W."/>
            <person name="Harris D."/>
            <person name="Hoyer L.L."/>
            <person name="Hube B."/>
            <person name="Klis F.M."/>
            <person name="Kodira C."/>
            <person name="Lennard N."/>
            <person name="Logue M.E."/>
            <person name="Martin R."/>
            <person name="Neiman A.M."/>
            <person name="Nikolaou E."/>
            <person name="Quail M.A."/>
            <person name="Quinn J."/>
            <person name="Santos M.C."/>
            <person name="Schmitzberger F.F."/>
            <person name="Sherlock G."/>
            <person name="Shah P."/>
            <person name="Silverstein K.A."/>
            <person name="Skrzypek M.S."/>
            <person name="Soll D."/>
            <person name="Staggs R."/>
            <person name="Stansfield I."/>
            <person name="Stumpf M.P."/>
            <person name="Sudbery P.E."/>
            <person name="Srikantha T."/>
            <person name="Zeng Q."/>
            <person name="Berman J."/>
            <person name="Berriman M."/>
            <person name="Heitman J."/>
            <person name="Gow N.A."/>
            <person name="Lorenz M.C."/>
            <person name="Birren B.W."/>
            <person name="Kellis M."/>
            <person name="Cuomo C.A."/>
        </authorList>
    </citation>
    <scope>NUCLEOTIDE SEQUENCE [LARGE SCALE GENOMIC DNA]</scope>
    <source>
        <strain evidence="3">ATCC MYA-3404 / T1</strain>
    </source>
</reference>
<dbReference type="AlphaFoldDB" id="C5M475"/>